<sequence>MTVSDSAEAAMPARLRLSTDDVCLRERGSWLREVIGREYAEVEICPPAGGGLFNEMTIYPWEGLQLSAIRSSAITIERLANEPRNIPQDAYFAVILLSGRYSLEQDGRETFLQPGDMAVYDATRPHRIRCPRDFSKLIVSIPRATLEERVAGIARCTARRIAGGEGIGGVAAGLVRLSAGQADRLSPGEFSALATPCLDLLSLAAASVRPAVGSLSRSRISLLNRAKAFIERHLSDPGLNAGAIAAGVGVSPRYLNTLFQAEQTSLMRYVWQRRVERCRTDMLAGTHAGRSLSEIAFRWGFNDPSHFSRLFRRRFGCTPRECRDGNGAELGGD</sequence>
<feature type="domain" description="HTH araC/xylS-type" evidence="4">
    <location>
        <begin position="224"/>
        <end position="325"/>
    </location>
</feature>
<dbReference type="SMART" id="SM00342">
    <property type="entry name" value="HTH_ARAC"/>
    <property type="match status" value="1"/>
</dbReference>
<accession>A0A8D4VTT1</accession>
<keyword evidence="2" id="KW-0238">DNA-binding</keyword>
<dbReference type="RefSeq" id="WP_246598885.1">
    <property type="nucleotide sequence ID" value="NZ_AP019782.1"/>
</dbReference>
<dbReference type="Proteomes" id="UP000824988">
    <property type="component" value="Chromosome"/>
</dbReference>
<dbReference type="PANTHER" id="PTHR46796:SF6">
    <property type="entry name" value="ARAC SUBFAMILY"/>
    <property type="match status" value="1"/>
</dbReference>
<keyword evidence="3" id="KW-0804">Transcription</keyword>
<dbReference type="AlphaFoldDB" id="A0A8D4VTT1"/>
<dbReference type="PANTHER" id="PTHR46796">
    <property type="entry name" value="HTH-TYPE TRANSCRIPTIONAL ACTIVATOR RHAS-RELATED"/>
    <property type="match status" value="1"/>
</dbReference>
<evidence type="ECO:0000256" key="3">
    <source>
        <dbReference type="ARBA" id="ARBA00023163"/>
    </source>
</evidence>
<evidence type="ECO:0000259" key="4">
    <source>
        <dbReference type="PROSITE" id="PS01124"/>
    </source>
</evidence>
<organism evidence="5 6">
    <name type="scientific">Methylogaea oryzae</name>
    <dbReference type="NCBI Taxonomy" id="1295382"/>
    <lineage>
        <taxon>Bacteria</taxon>
        <taxon>Pseudomonadati</taxon>
        <taxon>Pseudomonadota</taxon>
        <taxon>Gammaproteobacteria</taxon>
        <taxon>Methylococcales</taxon>
        <taxon>Methylococcaceae</taxon>
        <taxon>Methylogaea</taxon>
    </lineage>
</organism>
<reference evidence="5" key="1">
    <citation type="submission" date="2019-06" db="EMBL/GenBank/DDBJ databases">
        <title>Complete genome sequence of Methylogaea oryzae strain JCM16910.</title>
        <authorList>
            <person name="Asakawa S."/>
        </authorList>
    </citation>
    <scope>NUCLEOTIDE SEQUENCE</scope>
    <source>
        <strain evidence="5">E10</strain>
    </source>
</reference>
<dbReference type="Pfam" id="PF12833">
    <property type="entry name" value="HTH_18"/>
    <property type="match status" value="1"/>
</dbReference>
<dbReference type="PROSITE" id="PS01124">
    <property type="entry name" value="HTH_ARAC_FAMILY_2"/>
    <property type="match status" value="1"/>
</dbReference>
<evidence type="ECO:0000313" key="5">
    <source>
        <dbReference type="EMBL" id="BBL72379.1"/>
    </source>
</evidence>
<proteinExistence type="predicted"/>
<dbReference type="InterPro" id="IPR050204">
    <property type="entry name" value="AraC_XylS_family_regulators"/>
</dbReference>
<dbReference type="GO" id="GO:0003700">
    <property type="term" value="F:DNA-binding transcription factor activity"/>
    <property type="evidence" value="ECO:0007669"/>
    <property type="project" value="InterPro"/>
</dbReference>
<dbReference type="GO" id="GO:0043565">
    <property type="term" value="F:sequence-specific DNA binding"/>
    <property type="evidence" value="ECO:0007669"/>
    <property type="project" value="InterPro"/>
</dbReference>
<gene>
    <name evidence="5" type="ORF">MoryE10_29850</name>
</gene>
<dbReference type="InterPro" id="IPR018060">
    <property type="entry name" value="HTH_AraC"/>
</dbReference>
<dbReference type="KEGG" id="moz:MoryE10_29850"/>
<evidence type="ECO:0000256" key="1">
    <source>
        <dbReference type="ARBA" id="ARBA00023015"/>
    </source>
</evidence>
<name>A0A8D4VTT1_9GAMM</name>
<dbReference type="EMBL" id="AP019782">
    <property type="protein sequence ID" value="BBL72379.1"/>
    <property type="molecule type" value="Genomic_DNA"/>
</dbReference>
<protein>
    <recommendedName>
        <fullName evidence="4">HTH araC/xylS-type domain-containing protein</fullName>
    </recommendedName>
</protein>
<evidence type="ECO:0000313" key="6">
    <source>
        <dbReference type="Proteomes" id="UP000824988"/>
    </source>
</evidence>
<keyword evidence="1" id="KW-0805">Transcription regulation</keyword>
<dbReference type="InterPro" id="IPR035418">
    <property type="entry name" value="AraC-bd_2"/>
</dbReference>
<dbReference type="Pfam" id="PF14525">
    <property type="entry name" value="AraC_binding_2"/>
    <property type="match status" value="1"/>
</dbReference>
<evidence type="ECO:0000256" key="2">
    <source>
        <dbReference type="ARBA" id="ARBA00023125"/>
    </source>
</evidence>
<keyword evidence="6" id="KW-1185">Reference proteome</keyword>